<dbReference type="InterPro" id="IPR055402">
    <property type="entry name" value="KNTC1_N"/>
</dbReference>
<proteinExistence type="predicted"/>
<dbReference type="InterPro" id="IPR019527">
    <property type="entry name" value="RZZ-complex_KNTC1/ROD_C"/>
</dbReference>
<dbReference type="PANTHER" id="PTHR15688">
    <property type="entry name" value="KINETOCHORE-ASSOCIATED PROTEIN 1"/>
    <property type="match status" value="1"/>
</dbReference>
<dbReference type="Pfam" id="PF10493">
    <property type="entry name" value="Rod_C"/>
    <property type="match status" value="1"/>
</dbReference>
<dbReference type="AlphaFoldDB" id="A0A8C5J5B2"/>
<feature type="domain" description="RZZ complex subunit KNTC1/ROD C-terminal" evidence="1">
    <location>
        <begin position="681"/>
        <end position="964"/>
    </location>
</feature>
<evidence type="ECO:0000313" key="5">
    <source>
        <dbReference type="Proteomes" id="UP000694408"/>
    </source>
</evidence>
<dbReference type="GO" id="GO:0005828">
    <property type="term" value="C:kinetochore microtubule"/>
    <property type="evidence" value="ECO:0007669"/>
    <property type="project" value="TreeGrafter"/>
</dbReference>
<feature type="domain" description="KNTC1 N-terminal" evidence="2">
    <location>
        <begin position="157"/>
        <end position="285"/>
    </location>
</feature>
<dbReference type="InterPro" id="IPR055403">
    <property type="entry name" value="ARM_KNTC1_1st"/>
</dbReference>
<dbReference type="Pfam" id="PF24506">
    <property type="entry name" value="KNTC1_N"/>
    <property type="match status" value="2"/>
</dbReference>
<name>A0A8C5J5B2_JUNHY</name>
<dbReference type="Proteomes" id="UP000694408">
    <property type="component" value="Unplaced"/>
</dbReference>
<dbReference type="Pfam" id="PF24520">
    <property type="entry name" value="ARM_KNTC1_1st"/>
    <property type="match status" value="1"/>
</dbReference>
<keyword evidence="5" id="KW-1185">Reference proteome</keyword>
<dbReference type="GO" id="GO:0007094">
    <property type="term" value="P:mitotic spindle assembly checkpoint signaling"/>
    <property type="evidence" value="ECO:0007669"/>
    <property type="project" value="TreeGrafter"/>
</dbReference>
<reference evidence="4" key="2">
    <citation type="submission" date="2025-09" db="UniProtKB">
        <authorList>
            <consortium name="Ensembl"/>
        </authorList>
    </citation>
    <scope>IDENTIFICATION</scope>
</reference>
<dbReference type="GO" id="GO:0031267">
    <property type="term" value="F:small GTPase binding"/>
    <property type="evidence" value="ECO:0007669"/>
    <property type="project" value="TreeGrafter"/>
</dbReference>
<evidence type="ECO:0000313" key="4">
    <source>
        <dbReference type="Ensembl" id="ENSJHYP00000014162.1"/>
    </source>
</evidence>
<evidence type="ECO:0000259" key="1">
    <source>
        <dbReference type="Pfam" id="PF10493"/>
    </source>
</evidence>
<dbReference type="PANTHER" id="PTHR15688:SF1">
    <property type="entry name" value="KINETOCHORE-ASSOCIATED PROTEIN 1"/>
    <property type="match status" value="1"/>
</dbReference>
<dbReference type="InterPro" id="IPR052802">
    <property type="entry name" value="KNTC1"/>
</dbReference>
<dbReference type="GO" id="GO:1990423">
    <property type="term" value="C:RZZ complex"/>
    <property type="evidence" value="ECO:0007669"/>
    <property type="project" value="TreeGrafter"/>
</dbReference>
<dbReference type="GO" id="GO:0005737">
    <property type="term" value="C:cytoplasm"/>
    <property type="evidence" value="ECO:0007669"/>
    <property type="project" value="TreeGrafter"/>
</dbReference>
<organism evidence="4 5">
    <name type="scientific">Junco hyemalis</name>
    <name type="common">Dark-eyed junco</name>
    <dbReference type="NCBI Taxonomy" id="40217"/>
    <lineage>
        <taxon>Eukaryota</taxon>
        <taxon>Metazoa</taxon>
        <taxon>Chordata</taxon>
        <taxon>Craniata</taxon>
        <taxon>Vertebrata</taxon>
        <taxon>Euteleostomi</taxon>
        <taxon>Archelosauria</taxon>
        <taxon>Archosauria</taxon>
        <taxon>Dinosauria</taxon>
        <taxon>Saurischia</taxon>
        <taxon>Theropoda</taxon>
        <taxon>Coelurosauria</taxon>
        <taxon>Aves</taxon>
        <taxon>Neognathae</taxon>
        <taxon>Neoaves</taxon>
        <taxon>Telluraves</taxon>
        <taxon>Australaves</taxon>
        <taxon>Passeriformes</taxon>
        <taxon>Passerellidae</taxon>
        <taxon>Junco</taxon>
    </lineage>
</organism>
<feature type="domain" description="KNTC1 first ARM-repeats" evidence="3">
    <location>
        <begin position="294"/>
        <end position="533"/>
    </location>
</feature>
<sequence>MWNEIELLLNEDTGQLPVGLGQECGTALYQVDSLLQITSSEKVSVNPQLHACSSRDGSIVAVDRSVALLDSTGLSLLMHIQFDSNVDVVGMCHAKQFLVVGERSGSLHLIHIPSKQTLLTKVQKFHEVKPRGFQYLVVYLNMFFLLIHISRKRMNLFLDNRLFVLDTENILSTWDIYSLSLIWDWPLIHIEEFLLTTESDSSQVTWQGLANVKLIVMTMPDAKQMRSLMVFALPTMQQLYSLEVSPVSSLVQSGICTDTIHFLEGIHEKPSEDPVSVIVMRSLTEALPENRLSRLLHKHKFTEAENFAIQFGLDVELVYKVKANTILEKLASASLGSHGQEALLDLGNEAKENLQKIQDSQFVVNYCINAPWPLYETTREMLNYAKVRVRTLTLNLLCIQVLRAQARLTTFYEAFGLEKFSGIAWTEFLNNEDMFKIIVFQLEEGNLPCAQYLWLRHQADFESSFDEKMLKDLLNAIHFTAPLKELCVWLKNFVIPFSRRAVPDGQKILAKWLEQAARNLELTDKANWPENGLQVAEIFFTSKNQGELGVTAFGKWTPLRYGDCEEIQRLKKLVNDLQELRNLYRKYNCRLAFCDFEKENATTIVFRMLDKILAPELVPSILEKFIKPYLCEHNLQKDELLLQYVKDLLERCRTRSISVFETAWEAKAVAVIGCISDTDVSMFHERHQGTPAHQVIYLLQSRPMDYSSRMLFAITTSDTSPFGDTQLTFAHRTRAFRCLLYLADTTTVESLFKKPIEKVKYFLKCCIYLAEFEILNIPYTYESFHKSPKEGMIKGLWKNHSHEPRAVRLVTELSLEYQVYDPQLWNGLLQKLLGFNMIQYLRRVLVAITGIPSLWEVKMYLTPQSQGLLTTLSKTALRSSLLIPRRCPVLADLDIVGIAKQYTQLDLPAFALGCLLVAPHSEKREQQIQVNLKFCKETVLQQLDEHMDTGELVAFASQISSLVLDSIINEKLYEQFWKSKYYPLLKQHLINTHRIKELVDYFAKNNCLDDATALIQEYQKKCGNPAVADVPASHLLQVKQTISPPQAVSSPFSLKICTQLVAKILFS</sequence>
<accession>A0A8C5J5B2</accession>
<dbReference type="GO" id="GO:0000070">
    <property type="term" value="P:mitotic sister chromatid segregation"/>
    <property type="evidence" value="ECO:0007669"/>
    <property type="project" value="TreeGrafter"/>
</dbReference>
<protein>
    <submittedName>
        <fullName evidence="4">Kinetochore associated 1</fullName>
    </submittedName>
</protein>
<evidence type="ECO:0000259" key="3">
    <source>
        <dbReference type="Pfam" id="PF24520"/>
    </source>
</evidence>
<reference evidence="4" key="1">
    <citation type="submission" date="2025-08" db="UniProtKB">
        <authorList>
            <consortium name="Ensembl"/>
        </authorList>
    </citation>
    <scope>IDENTIFICATION</scope>
</reference>
<dbReference type="Ensembl" id="ENSJHYT00000017131.1">
    <property type="protein sequence ID" value="ENSJHYP00000014162.1"/>
    <property type="gene ID" value="ENSJHYG00000010659.1"/>
</dbReference>
<evidence type="ECO:0000259" key="2">
    <source>
        <dbReference type="Pfam" id="PF24506"/>
    </source>
</evidence>
<dbReference type="GO" id="GO:1903394">
    <property type="term" value="P:protein localization to kinetochore involved in kinetochore assembly"/>
    <property type="evidence" value="ECO:0007669"/>
    <property type="project" value="TreeGrafter"/>
</dbReference>
<feature type="domain" description="KNTC1 N-terminal" evidence="2">
    <location>
        <begin position="17"/>
        <end position="129"/>
    </location>
</feature>